<protein>
    <recommendedName>
        <fullName evidence="3">Transposase</fullName>
    </recommendedName>
</protein>
<dbReference type="EMBL" id="JABCQH010000004">
    <property type="protein sequence ID" value="MBF0888326.1"/>
    <property type="molecule type" value="Genomic_DNA"/>
</dbReference>
<gene>
    <name evidence="1" type="ORF">HKD19_07190</name>
</gene>
<reference evidence="1" key="2">
    <citation type="submission" date="2020-11" db="EMBL/GenBank/DDBJ databases">
        <title>Description of novel Gluconobacter species.</title>
        <authorList>
            <person name="Cleenwerck I."/>
            <person name="Cnockaert M."/>
            <person name="Borremans W."/>
            <person name="Wieme A.D."/>
            <person name="De Vuyst L."/>
            <person name="Vandamme P."/>
        </authorList>
    </citation>
    <scope>NUCLEOTIDE SEQUENCE</scope>
    <source>
        <strain evidence="1">LMG 1745</strain>
    </source>
</reference>
<keyword evidence="2" id="KW-1185">Reference proteome</keyword>
<dbReference type="Proteomes" id="UP000662701">
    <property type="component" value="Unassembled WGS sequence"/>
</dbReference>
<evidence type="ECO:0000313" key="1">
    <source>
        <dbReference type="EMBL" id="MBF0888326.1"/>
    </source>
</evidence>
<dbReference type="RefSeq" id="WP_194262195.1">
    <property type="nucleotide sequence ID" value="NZ_JABCQH010000004.1"/>
</dbReference>
<reference evidence="1" key="1">
    <citation type="submission" date="2020-04" db="EMBL/GenBank/DDBJ databases">
        <authorList>
            <person name="Sombolestani A."/>
        </authorList>
    </citation>
    <scope>NUCLEOTIDE SEQUENCE</scope>
    <source>
        <strain evidence="1">LMG 1745</strain>
    </source>
</reference>
<sequence length="82" mass="9339">MAVVLRKTIVCLPHDSGKWNSVFRRYRRWVTTGVCDAVQEILAEAVERDTTSDMIDSTATRAHHYIVVIKRISGNRAVWPIA</sequence>
<organism evidence="1 2">
    <name type="scientific">Gluconobacter cadivus</name>
    <dbReference type="NCBI Taxonomy" id="2728101"/>
    <lineage>
        <taxon>Bacteria</taxon>
        <taxon>Pseudomonadati</taxon>
        <taxon>Pseudomonadota</taxon>
        <taxon>Alphaproteobacteria</taxon>
        <taxon>Acetobacterales</taxon>
        <taxon>Acetobacteraceae</taxon>
        <taxon>Gluconobacter</taxon>
    </lineage>
</organism>
<accession>A0ABR9YUX6</accession>
<evidence type="ECO:0000313" key="2">
    <source>
        <dbReference type="Proteomes" id="UP000662701"/>
    </source>
</evidence>
<comment type="caution">
    <text evidence="1">The sequence shown here is derived from an EMBL/GenBank/DDBJ whole genome shotgun (WGS) entry which is preliminary data.</text>
</comment>
<proteinExistence type="predicted"/>
<evidence type="ECO:0008006" key="3">
    <source>
        <dbReference type="Google" id="ProtNLM"/>
    </source>
</evidence>
<name>A0ABR9YUX6_9PROT</name>